<dbReference type="EMBL" id="JBHUOS010000014">
    <property type="protein sequence ID" value="MFD2917277.1"/>
    <property type="molecule type" value="Genomic_DNA"/>
</dbReference>
<feature type="transmembrane region" description="Helical" evidence="1">
    <location>
        <begin position="217"/>
        <end position="234"/>
    </location>
</feature>
<feature type="transmembrane region" description="Helical" evidence="1">
    <location>
        <begin position="78"/>
        <end position="101"/>
    </location>
</feature>
<dbReference type="Proteomes" id="UP001597548">
    <property type="component" value="Unassembled WGS sequence"/>
</dbReference>
<comment type="caution">
    <text evidence="2">The sequence shown here is derived from an EMBL/GenBank/DDBJ whole genome shotgun (WGS) entry which is preliminary data.</text>
</comment>
<evidence type="ECO:0000313" key="2">
    <source>
        <dbReference type="EMBL" id="MFD2917277.1"/>
    </source>
</evidence>
<protein>
    <recommendedName>
        <fullName evidence="4">Glycerophosphoryl diester phosphodiesterase membrane domain-containing protein</fullName>
    </recommendedName>
</protein>
<keyword evidence="1" id="KW-1133">Transmembrane helix</keyword>
<evidence type="ECO:0000313" key="3">
    <source>
        <dbReference type="Proteomes" id="UP001597548"/>
    </source>
</evidence>
<evidence type="ECO:0008006" key="4">
    <source>
        <dbReference type="Google" id="ProtNLM"/>
    </source>
</evidence>
<dbReference type="RefSeq" id="WP_194509026.1">
    <property type="nucleotide sequence ID" value="NZ_JADILU010000006.1"/>
</dbReference>
<keyword evidence="1" id="KW-0472">Membrane</keyword>
<sequence>MLFAEIQQKIKYAKQLDFGNLLNESIELFKKVWLQGLLMLLIIVAFVIPFMIVIYVPMVFFSIADTESPGFFGGWEAIAVIFFVTAYLLFVFIMLVVTFGLKVGLFRIMRQKDMGIIGKDDYFFFLRKPYLSKTINLSLAYFGISLLAMLLCMFPLIYVMVPLNLLVVMYAFNPEISNSNLIKASFDLGNKKWFITFGITLVAGFMAQMVGMLMCGIGILATASFAAIPLYLIYKEVIGFDEDVAELKQIGND</sequence>
<reference evidence="3" key="1">
    <citation type="journal article" date="2019" name="Int. J. Syst. Evol. Microbiol.">
        <title>The Global Catalogue of Microorganisms (GCM) 10K type strain sequencing project: providing services to taxonomists for standard genome sequencing and annotation.</title>
        <authorList>
            <consortium name="The Broad Institute Genomics Platform"/>
            <consortium name="The Broad Institute Genome Sequencing Center for Infectious Disease"/>
            <person name="Wu L."/>
            <person name="Ma J."/>
        </authorList>
    </citation>
    <scope>NUCLEOTIDE SEQUENCE [LARGE SCALE GENOMIC DNA]</scope>
    <source>
        <strain evidence="3">KCTC 32514</strain>
    </source>
</reference>
<keyword evidence="3" id="KW-1185">Reference proteome</keyword>
<feature type="transmembrane region" description="Helical" evidence="1">
    <location>
        <begin position="37"/>
        <end position="58"/>
    </location>
</feature>
<evidence type="ECO:0000256" key="1">
    <source>
        <dbReference type="SAM" id="Phobius"/>
    </source>
</evidence>
<name>A0ABW5ZXM2_9FLAO</name>
<organism evidence="2 3">
    <name type="scientific">Psychroserpens luteus</name>
    <dbReference type="NCBI Taxonomy" id="1434066"/>
    <lineage>
        <taxon>Bacteria</taxon>
        <taxon>Pseudomonadati</taxon>
        <taxon>Bacteroidota</taxon>
        <taxon>Flavobacteriia</taxon>
        <taxon>Flavobacteriales</taxon>
        <taxon>Flavobacteriaceae</taxon>
        <taxon>Psychroserpens</taxon>
    </lineage>
</organism>
<accession>A0ABW5ZXM2</accession>
<feature type="transmembrane region" description="Helical" evidence="1">
    <location>
        <begin position="139"/>
        <end position="172"/>
    </location>
</feature>
<keyword evidence="1" id="KW-0812">Transmembrane</keyword>
<gene>
    <name evidence="2" type="ORF">ACFS29_16610</name>
</gene>
<proteinExistence type="predicted"/>